<comment type="similarity">
    <text evidence="1">Belongs to the TMA16 family.</text>
</comment>
<evidence type="ECO:0000313" key="3">
    <source>
        <dbReference type="EMBL" id="CDF91071.1"/>
    </source>
</evidence>
<dbReference type="EMBL" id="HG316462">
    <property type="protein sequence ID" value="CDF91071.1"/>
    <property type="molecule type" value="Genomic_DNA"/>
</dbReference>
<accession>A0A8J2TAT9</accession>
<dbReference type="InterPro" id="IPR021346">
    <property type="entry name" value="Tma16"/>
</dbReference>
<dbReference type="OrthoDB" id="270284at2759"/>
<keyword evidence="4" id="KW-1185">Reference proteome</keyword>
<feature type="region of interest" description="Disordered" evidence="2">
    <location>
        <begin position="1"/>
        <end position="26"/>
    </location>
</feature>
<dbReference type="PANTHER" id="PTHR13349">
    <property type="entry name" value="TRANSLATION MACHINERY-ASSOCIATED PROTEIN 16"/>
    <property type="match status" value="1"/>
</dbReference>
<evidence type="ECO:0000313" key="4">
    <source>
        <dbReference type="Proteomes" id="UP000019375"/>
    </source>
</evidence>
<organism evidence="3 4">
    <name type="scientific">Zygosaccharomyces bailii (strain CLIB 213 / ATCC 58445 / CBS 680 / BCRC 21525 / NBRC 1098 / NCYC 1416 / NRRL Y-2227)</name>
    <dbReference type="NCBI Taxonomy" id="1333698"/>
    <lineage>
        <taxon>Eukaryota</taxon>
        <taxon>Fungi</taxon>
        <taxon>Dikarya</taxon>
        <taxon>Ascomycota</taxon>
        <taxon>Saccharomycotina</taxon>
        <taxon>Saccharomycetes</taxon>
        <taxon>Saccharomycetales</taxon>
        <taxon>Saccharomycetaceae</taxon>
        <taxon>Zygosaccharomyces</taxon>
    </lineage>
</organism>
<gene>
    <name evidence="3" type="ORF">BN860_04148g</name>
</gene>
<evidence type="ECO:0000256" key="1">
    <source>
        <dbReference type="ARBA" id="ARBA00034127"/>
    </source>
</evidence>
<name>A0A8J2TAT9_ZYGB2</name>
<reference evidence="4" key="1">
    <citation type="journal article" date="2013" name="Genome Announc.">
        <title>Genome sequence of the food spoilage yeast Zygosaccharomyces bailii CLIB 213(T).</title>
        <authorList>
            <person name="Galeote V."/>
            <person name="Bigey F."/>
            <person name="Devillers H."/>
            <person name="Neuveglise C."/>
            <person name="Dequin S."/>
        </authorList>
    </citation>
    <scope>NUCLEOTIDE SEQUENCE [LARGE SCALE GENOMIC DNA]</scope>
    <source>
        <strain evidence="4">CLIB 213 / ATCC 58445 / CBS 680 / CCRC 21525 / NBRC 1098 / NCYC 1416 / NRRL Y-2227</strain>
    </source>
</reference>
<protein>
    <submittedName>
        <fullName evidence="3">ZYBA0S09-04148g1_1</fullName>
    </submittedName>
</protein>
<dbReference type="InterPro" id="IPR038356">
    <property type="entry name" value="Tma16_sf"/>
</dbReference>
<dbReference type="Proteomes" id="UP000019375">
    <property type="component" value="Unassembled WGS sequence"/>
</dbReference>
<dbReference type="Gene3D" id="1.20.1440.170">
    <property type="entry name" value="Translation machinery-associated protein 16-like"/>
    <property type="match status" value="1"/>
</dbReference>
<dbReference type="GO" id="GO:0005634">
    <property type="term" value="C:nucleus"/>
    <property type="evidence" value="ECO:0007669"/>
    <property type="project" value="TreeGrafter"/>
</dbReference>
<evidence type="ECO:0000256" key="2">
    <source>
        <dbReference type="SAM" id="MobiDB-lite"/>
    </source>
</evidence>
<sequence>MPATKSLSKLQKNLRSSGKSHVHPNGRKYQQLARATLRENSLAAKKREHQKRKSYELARVKYIQDLINSEPLKDKKIFSYEELSSFLQDFIQRDNEELEELKKNRRKNRPPSNRQLLLQQKLDREMEEFEKGFLAPDLTHEKNVTTLRNWNGSFGSINSLKTVRVNNKGEQVIGGNTSLTMEEDVEMQ</sequence>
<dbReference type="Pfam" id="PF11176">
    <property type="entry name" value="Tma16"/>
    <property type="match status" value="1"/>
</dbReference>
<dbReference type="AlphaFoldDB" id="A0A8J2TAT9"/>
<dbReference type="PANTHER" id="PTHR13349:SF2">
    <property type="entry name" value="TRANSLATION MACHINERY-ASSOCIATED PROTEIN 16"/>
    <property type="match status" value="1"/>
</dbReference>
<proteinExistence type="inferred from homology"/>
<feature type="compositionally biased region" description="Polar residues" evidence="2">
    <location>
        <begin position="1"/>
        <end position="17"/>
    </location>
</feature>